<sequence>MSDIEVSLAHNLGDFRLEVMFSTPATGVTALFGHSGSGKTSVLRSIAGLIRADHGTVKINGEVWQEAKRFLPTHKRPLGYVFQEASLFPHLSVKQNLEYGWRQIPARERKIKFDNAVELLSIDPLLERAASRLSGGERQRVAIARALLTSPRLLLMDEPLSALDHGAKQAILPYLDESPRENRRVFSLSHATMADPSILS</sequence>
<reference evidence="4 5" key="1">
    <citation type="submission" date="2016-11" db="EMBL/GenBank/DDBJ databases">
        <title>Mixed transmission modes and dynamic genome evolution in an obligate animal-bacterial symbiosis.</title>
        <authorList>
            <person name="Russell S.L."/>
            <person name="Corbett-Detig R.B."/>
            <person name="Cavanaugh C.M."/>
        </authorList>
    </citation>
    <scope>NUCLEOTIDE SEQUENCE [LARGE SCALE GENOMIC DNA]</scope>
    <source>
        <strain evidence="4">Se-Cadez</strain>
    </source>
</reference>
<dbReference type="GO" id="GO:0016887">
    <property type="term" value="F:ATP hydrolysis activity"/>
    <property type="evidence" value="ECO:0007669"/>
    <property type="project" value="InterPro"/>
</dbReference>
<dbReference type="Proteomes" id="UP000190896">
    <property type="component" value="Unassembled WGS sequence"/>
</dbReference>
<dbReference type="Pfam" id="PF00005">
    <property type="entry name" value="ABC_tran"/>
    <property type="match status" value="1"/>
</dbReference>
<dbReference type="PROSITE" id="PS00211">
    <property type="entry name" value="ABC_TRANSPORTER_1"/>
    <property type="match status" value="1"/>
</dbReference>
<feature type="domain" description="ABC transporter" evidence="3">
    <location>
        <begin position="1"/>
        <end position="198"/>
    </location>
</feature>
<evidence type="ECO:0000259" key="3">
    <source>
        <dbReference type="PROSITE" id="PS50893"/>
    </source>
</evidence>
<dbReference type="InterPro" id="IPR050334">
    <property type="entry name" value="Molybdenum_import_ModC"/>
</dbReference>
<gene>
    <name evidence="4" type="ORF">BOW51_11280</name>
</gene>
<dbReference type="SUPFAM" id="SSF52540">
    <property type="entry name" value="P-loop containing nucleoside triphosphate hydrolases"/>
    <property type="match status" value="1"/>
</dbReference>
<evidence type="ECO:0000313" key="5">
    <source>
        <dbReference type="Proteomes" id="UP000190896"/>
    </source>
</evidence>
<dbReference type="InterPro" id="IPR003439">
    <property type="entry name" value="ABC_transporter-like_ATP-bd"/>
</dbReference>
<keyword evidence="1" id="KW-0547">Nucleotide-binding</keyword>
<evidence type="ECO:0000313" key="4">
    <source>
        <dbReference type="EMBL" id="OOZ35401.1"/>
    </source>
</evidence>
<dbReference type="SMART" id="SM00382">
    <property type="entry name" value="AAA"/>
    <property type="match status" value="1"/>
</dbReference>
<dbReference type="InterPro" id="IPR017871">
    <property type="entry name" value="ABC_transporter-like_CS"/>
</dbReference>
<keyword evidence="5" id="KW-1185">Reference proteome</keyword>
<name>A0A1T2KRH0_9GAMM</name>
<keyword evidence="2" id="KW-0067">ATP-binding</keyword>
<dbReference type="PANTHER" id="PTHR43514:SF10">
    <property type="entry name" value="MOLYBDENUM IMPORT ATP-BINDING PROTEIN MODC 2"/>
    <property type="match status" value="1"/>
</dbReference>
<dbReference type="OrthoDB" id="9802264at2"/>
<organism evidence="4 5">
    <name type="scientific">Solemya velesiana gill symbiont</name>
    <dbReference type="NCBI Taxonomy" id="1918948"/>
    <lineage>
        <taxon>Bacteria</taxon>
        <taxon>Pseudomonadati</taxon>
        <taxon>Pseudomonadota</taxon>
        <taxon>Gammaproteobacteria</taxon>
        <taxon>sulfur-oxidizing symbionts</taxon>
    </lineage>
</organism>
<comment type="caution">
    <text evidence="4">The sequence shown here is derived from an EMBL/GenBank/DDBJ whole genome shotgun (WGS) entry which is preliminary data.</text>
</comment>
<dbReference type="AlphaFoldDB" id="A0A1T2KRH0"/>
<dbReference type="InterPro" id="IPR003593">
    <property type="entry name" value="AAA+_ATPase"/>
</dbReference>
<dbReference type="PROSITE" id="PS50893">
    <property type="entry name" value="ABC_TRANSPORTER_2"/>
    <property type="match status" value="1"/>
</dbReference>
<protein>
    <recommendedName>
        <fullName evidence="3">ABC transporter domain-containing protein</fullName>
    </recommendedName>
</protein>
<dbReference type="InterPro" id="IPR027417">
    <property type="entry name" value="P-loop_NTPase"/>
</dbReference>
<proteinExistence type="predicted"/>
<dbReference type="GO" id="GO:0005524">
    <property type="term" value="F:ATP binding"/>
    <property type="evidence" value="ECO:0007669"/>
    <property type="project" value="UniProtKB-KW"/>
</dbReference>
<dbReference type="EMBL" id="MPRJ01000092">
    <property type="protein sequence ID" value="OOZ35401.1"/>
    <property type="molecule type" value="Genomic_DNA"/>
</dbReference>
<evidence type="ECO:0000256" key="2">
    <source>
        <dbReference type="ARBA" id="ARBA00022840"/>
    </source>
</evidence>
<dbReference type="PANTHER" id="PTHR43514">
    <property type="entry name" value="ABC TRANSPORTER I FAMILY MEMBER 10"/>
    <property type="match status" value="1"/>
</dbReference>
<accession>A0A1T2KRH0</accession>
<evidence type="ECO:0000256" key="1">
    <source>
        <dbReference type="ARBA" id="ARBA00022741"/>
    </source>
</evidence>
<dbReference type="Gene3D" id="3.40.50.300">
    <property type="entry name" value="P-loop containing nucleotide triphosphate hydrolases"/>
    <property type="match status" value="1"/>
</dbReference>